<protein>
    <submittedName>
        <fullName evidence="2">Uncharacterized protein</fullName>
    </submittedName>
</protein>
<feature type="signal peptide" evidence="1">
    <location>
        <begin position="1"/>
        <end position="28"/>
    </location>
</feature>
<feature type="chain" id="PRO_5030961665" evidence="1">
    <location>
        <begin position="29"/>
        <end position="137"/>
    </location>
</feature>
<name>A0A7W7ZYW5_9ACTN</name>
<dbReference type="RefSeq" id="WP_184959814.1">
    <property type="nucleotide sequence ID" value="NZ_JACHIN010000002.1"/>
</dbReference>
<gene>
    <name evidence="2" type="ORF">HNR40_001844</name>
</gene>
<evidence type="ECO:0000313" key="2">
    <source>
        <dbReference type="EMBL" id="MBB5076380.1"/>
    </source>
</evidence>
<sequence length="137" mass="14684">MSGRIRKLLATLAIVAATLAVIPAGASADSVMHRDIYSYAGGYKVNLSIFGNAGQARGMCTITNLPESMIIRACQLLRSTSGGAGTESGNGWQRHFPRAYSRTLGLACGTFYRVFIRFQAVSASAPSTAYGNWWRPC</sequence>
<evidence type="ECO:0000256" key="1">
    <source>
        <dbReference type="SAM" id="SignalP"/>
    </source>
</evidence>
<evidence type="ECO:0000313" key="3">
    <source>
        <dbReference type="Proteomes" id="UP000568380"/>
    </source>
</evidence>
<reference evidence="2 3" key="1">
    <citation type="submission" date="2020-08" db="EMBL/GenBank/DDBJ databases">
        <title>Genomic Encyclopedia of Type Strains, Phase IV (KMG-IV): sequencing the most valuable type-strain genomes for metagenomic binning, comparative biology and taxonomic classification.</title>
        <authorList>
            <person name="Goeker M."/>
        </authorList>
    </citation>
    <scope>NUCLEOTIDE SEQUENCE [LARGE SCALE GENOMIC DNA]</scope>
    <source>
        <strain evidence="2 3">DSM 45385</strain>
    </source>
</reference>
<proteinExistence type="predicted"/>
<organism evidence="2 3">
    <name type="scientific">Nonomuraea endophytica</name>
    <dbReference type="NCBI Taxonomy" id="714136"/>
    <lineage>
        <taxon>Bacteria</taxon>
        <taxon>Bacillati</taxon>
        <taxon>Actinomycetota</taxon>
        <taxon>Actinomycetes</taxon>
        <taxon>Streptosporangiales</taxon>
        <taxon>Streptosporangiaceae</taxon>
        <taxon>Nonomuraea</taxon>
    </lineage>
</organism>
<keyword evidence="3" id="KW-1185">Reference proteome</keyword>
<dbReference type="Proteomes" id="UP000568380">
    <property type="component" value="Unassembled WGS sequence"/>
</dbReference>
<dbReference type="EMBL" id="JACHIN010000002">
    <property type="protein sequence ID" value="MBB5076380.1"/>
    <property type="molecule type" value="Genomic_DNA"/>
</dbReference>
<comment type="caution">
    <text evidence="2">The sequence shown here is derived from an EMBL/GenBank/DDBJ whole genome shotgun (WGS) entry which is preliminary data.</text>
</comment>
<accession>A0A7W7ZYW5</accession>
<keyword evidence="1" id="KW-0732">Signal</keyword>
<dbReference type="AlphaFoldDB" id="A0A7W7ZYW5"/>